<evidence type="ECO:0000313" key="5">
    <source>
        <dbReference type="Proteomes" id="UP000277094"/>
    </source>
</evidence>
<comment type="caution">
    <text evidence="4">The sequence shown here is derived from an EMBL/GenBank/DDBJ whole genome shotgun (WGS) entry which is preliminary data.</text>
</comment>
<dbReference type="Proteomes" id="UP000277094">
    <property type="component" value="Unassembled WGS sequence"/>
</dbReference>
<reference evidence="4 5" key="1">
    <citation type="submission" date="2018-11" db="EMBL/GenBank/DDBJ databases">
        <authorList>
            <person name="Li F."/>
        </authorList>
    </citation>
    <scope>NUCLEOTIDE SEQUENCE [LARGE SCALE GENOMIC DNA]</scope>
    <source>
        <strain evidence="4 5">KIS18-7</strain>
    </source>
</reference>
<evidence type="ECO:0000256" key="1">
    <source>
        <dbReference type="ARBA" id="ARBA00010839"/>
    </source>
</evidence>
<dbReference type="AlphaFoldDB" id="A0A3N0DY44"/>
<dbReference type="InterPro" id="IPR032710">
    <property type="entry name" value="NTF2-like_dom_sf"/>
</dbReference>
<accession>A0A3N0DY44</accession>
<organism evidence="4 5">
    <name type="scientific">Nocardioides marmorisolisilvae</name>
    <dbReference type="NCBI Taxonomy" id="1542737"/>
    <lineage>
        <taxon>Bacteria</taxon>
        <taxon>Bacillati</taxon>
        <taxon>Actinomycetota</taxon>
        <taxon>Actinomycetes</taxon>
        <taxon>Propionibacteriales</taxon>
        <taxon>Nocardioidaceae</taxon>
        <taxon>Nocardioides</taxon>
    </lineage>
</organism>
<dbReference type="InterPro" id="IPR048469">
    <property type="entry name" value="YchJ-like_M"/>
</dbReference>
<dbReference type="InterPro" id="IPR023006">
    <property type="entry name" value="YchJ-like"/>
</dbReference>
<dbReference type="PANTHER" id="PTHR33747">
    <property type="entry name" value="UPF0225 PROTEIN SCO1677"/>
    <property type="match status" value="1"/>
</dbReference>
<feature type="domain" description="YchJ-like middle NTF2-like" evidence="3">
    <location>
        <begin position="33"/>
        <end position="123"/>
    </location>
</feature>
<comment type="similarity">
    <text evidence="1 2">Belongs to the UPF0225 family.</text>
</comment>
<evidence type="ECO:0000259" key="3">
    <source>
        <dbReference type="Pfam" id="PF17775"/>
    </source>
</evidence>
<proteinExistence type="inferred from homology"/>
<dbReference type="Gene3D" id="3.10.450.50">
    <property type="match status" value="1"/>
</dbReference>
<dbReference type="InterPro" id="IPR004027">
    <property type="entry name" value="SEC_C_motif"/>
</dbReference>
<sequence>MSANQACPCGSGSAYDACCGPLVRNESQATGVEQLMRSRYSAFVVGDEDHLFRTWHPRTRPEQVAPEPGLEWTGLEVLDVEEPGDGTGVVEFRAHWRWQGKHGLLHERSTFEQRGGRWLYVDGTSPRLG</sequence>
<dbReference type="Pfam" id="PF17775">
    <property type="entry name" value="YchJ_M-like"/>
    <property type="match status" value="1"/>
</dbReference>
<dbReference type="OrthoDB" id="21421at2"/>
<dbReference type="SUPFAM" id="SSF54427">
    <property type="entry name" value="NTF2-like"/>
    <property type="match status" value="1"/>
</dbReference>
<dbReference type="SUPFAM" id="SSF103642">
    <property type="entry name" value="Sec-C motif"/>
    <property type="match status" value="1"/>
</dbReference>
<dbReference type="HAMAP" id="MF_00612">
    <property type="entry name" value="UPF0225"/>
    <property type="match status" value="1"/>
</dbReference>
<dbReference type="EMBL" id="RJSG01000002">
    <property type="protein sequence ID" value="RNL80497.1"/>
    <property type="molecule type" value="Genomic_DNA"/>
</dbReference>
<evidence type="ECO:0000313" key="4">
    <source>
        <dbReference type="EMBL" id="RNL80497.1"/>
    </source>
</evidence>
<name>A0A3N0DY44_9ACTN</name>
<protein>
    <recommendedName>
        <fullName evidence="2">UPF0225 protein EFL95_14335</fullName>
    </recommendedName>
</protein>
<keyword evidence="5" id="KW-1185">Reference proteome</keyword>
<dbReference type="Pfam" id="PF02810">
    <property type="entry name" value="SEC-C"/>
    <property type="match status" value="1"/>
</dbReference>
<evidence type="ECO:0000256" key="2">
    <source>
        <dbReference type="HAMAP-Rule" id="MF_00612"/>
    </source>
</evidence>
<gene>
    <name evidence="4" type="ORF">EFL95_14335</name>
</gene>
<dbReference type="PANTHER" id="PTHR33747:SF1">
    <property type="entry name" value="ADENYLATE CYCLASE-ASSOCIATED CAP C-TERMINAL DOMAIN-CONTAINING PROTEIN"/>
    <property type="match status" value="1"/>
</dbReference>